<proteinExistence type="predicted"/>
<dbReference type="Pfam" id="PF11329">
    <property type="entry name" value="DUF3131"/>
    <property type="match status" value="1"/>
</dbReference>
<protein>
    <recommendedName>
        <fullName evidence="1">DUF3131 domain-containing protein</fullName>
    </recommendedName>
</protein>
<organism evidence="2 3">
    <name type="scientific">Hyphomicrobium nitrativorans NL23</name>
    <dbReference type="NCBI Taxonomy" id="1029756"/>
    <lineage>
        <taxon>Bacteria</taxon>
        <taxon>Pseudomonadati</taxon>
        <taxon>Pseudomonadota</taxon>
        <taxon>Alphaproteobacteria</taxon>
        <taxon>Hyphomicrobiales</taxon>
        <taxon>Hyphomicrobiaceae</taxon>
        <taxon>Hyphomicrobium</taxon>
    </lineage>
</organism>
<evidence type="ECO:0000259" key="1">
    <source>
        <dbReference type="Pfam" id="PF11329"/>
    </source>
</evidence>
<dbReference type="Gene3D" id="1.50.10.140">
    <property type="match status" value="1"/>
</dbReference>
<sequence length="427" mass="47475">MTTSLSRVLLASITVSFFSLVHPGQPQAKPYEAAGSPLVMDADTRERLMSDARHAWSYFERVTGRFAGMPSINIWRQGASYGSYDIATMWDTGSIILATISARSIGIIDDREFERRIGSIMKFLDRATTTYKGAKLPNFRSNSNNGRSIEAGYDATDTGRLFVALHVLDRATGGKYKAEALMKKWNISATVSDGALQDIKGGKLKPAQSNIYRYYVSHGYRLWDIPHAPVYSGASPDSSEAARARFIEELSSIGPISSEPSLNEIVELGGSPYGRVIAETLNAAQKKRYADTGKLTAVSEGPIDEEPWFTYQGYDLSRGNEKAWTVYPWITDPKWATPEFAEKFRLVSAKAAFLWFAAYPSEYTRELWMAVREKARAEKFGYHAGIYETSGKVPKSIDVNSNATILSAIAYLLNDQQPLTQLKISRQ</sequence>
<dbReference type="KEGG" id="hni:W911_04515"/>
<reference evidence="2 3" key="1">
    <citation type="journal article" date="2014" name="Genome Announc.">
        <title>Complete Genome Sequence of Hyphomicrobium nitrativorans Strain NL23, a Denitrifying Bacterium Isolated from Biofilm of a Methanol-Fed Denitrification System Treating Seawater at the Montreal Biodome.</title>
        <authorList>
            <person name="Martineau C."/>
            <person name="Villeneuve C."/>
            <person name="Mauffrey F."/>
            <person name="Villemur R."/>
        </authorList>
    </citation>
    <scope>NUCLEOTIDE SEQUENCE [LARGE SCALE GENOMIC DNA]</scope>
    <source>
        <strain evidence="2">NL23</strain>
    </source>
</reference>
<dbReference type="PATRIC" id="fig|1029756.8.peg.944"/>
<dbReference type="STRING" id="1029756.W911_04515"/>
<dbReference type="EMBL" id="CP006912">
    <property type="protein sequence ID" value="AHB49944.1"/>
    <property type="molecule type" value="Genomic_DNA"/>
</dbReference>
<keyword evidence="3" id="KW-1185">Reference proteome</keyword>
<dbReference type="OrthoDB" id="7840036at2"/>
<dbReference type="HOGENOM" id="CLU_642180_0_0_5"/>
<name>V5SJ23_9HYPH</name>
<feature type="domain" description="DUF3131" evidence="1">
    <location>
        <begin position="51"/>
        <end position="413"/>
    </location>
</feature>
<dbReference type="AlphaFoldDB" id="V5SJ23"/>
<accession>V5SJ23</accession>
<dbReference type="InterPro" id="IPR021478">
    <property type="entry name" value="DUF3131"/>
</dbReference>
<evidence type="ECO:0000313" key="3">
    <source>
        <dbReference type="Proteomes" id="UP000018542"/>
    </source>
</evidence>
<gene>
    <name evidence="2" type="ORF">W911_04515</name>
</gene>
<dbReference type="Proteomes" id="UP000018542">
    <property type="component" value="Chromosome"/>
</dbReference>
<evidence type="ECO:0000313" key="2">
    <source>
        <dbReference type="EMBL" id="AHB49944.1"/>
    </source>
</evidence>
<dbReference type="RefSeq" id="WP_023786311.1">
    <property type="nucleotide sequence ID" value="NC_022997.1"/>
</dbReference>